<feature type="active site" description="Proton acceptor" evidence="2">
    <location>
        <position position="63"/>
    </location>
</feature>
<dbReference type="PANTHER" id="PTHR10291">
    <property type="entry name" value="DEHYDRODOLICHYL DIPHOSPHATE SYNTHASE FAMILY MEMBER"/>
    <property type="match status" value="1"/>
</dbReference>
<feature type="binding site" evidence="2">
    <location>
        <position position="28"/>
    </location>
    <ligand>
        <name>substrate</name>
    </ligand>
</feature>
<comment type="similarity">
    <text evidence="2">Belongs to the UPP synthase family.</text>
</comment>
<dbReference type="PROSITE" id="PS01066">
    <property type="entry name" value="UPP_SYNTHASE"/>
    <property type="match status" value="1"/>
</dbReference>
<comment type="caution">
    <text evidence="3">The sequence shown here is derived from an EMBL/GenBank/DDBJ whole genome shotgun (WGS) entry which is preliminary data.</text>
</comment>
<dbReference type="GO" id="GO:0016094">
    <property type="term" value="P:polyprenol biosynthetic process"/>
    <property type="evidence" value="ECO:0007669"/>
    <property type="project" value="TreeGrafter"/>
</dbReference>
<comment type="subunit">
    <text evidence="2">Homodimer.</text>
</comment>
<dbReference type="InterPro" id="IPR001441">
    <property type="entry name" value="UPP_synth-like"/>
</dbReference>
<keyword evidence="2" id="KW-0479">Metal-binding</keyword>
<dbReference type="PANTHER" id="PTHR10291:SF0">
    <property type="entry name" value="DEHYDRODOLICHYL DIPHOSPHATE SYNTHASE 2"/>
    <property type="match status" value="1"/>
</dbReference>
<keyword evidence="1 2" id="KW-0808">Transferase</keyword>
<feature type="binding site" evidence="2">
    <location>
        <begin position="181"/>
        <end position="183"/>
    </location>
    <ligand>
        <name>substrate</name>
    </ligand>
</feature>
<dbReference type="Gene3D" id="3.40.1180.10">
    <property type="entry name" value="Decaprenyl diphosphate synthase-like"/>
    <property type="match status" value="1"/>
</dbReference>
<feature type="active site" evidence="2">
    <location>
        <position position="15"/>
    </location>
</feature>
<feature type="binding site" evidence="2">
    <location>
        <position position="66"/>
    </location>
    <ligand>
        <name>substrate</name>
    </ligand>
</feature>
<feature type="binding site" evidence="2">
    <location>
        <position position="20"/>
    </location>
    <ligand>
        <name>substrate</name>
    </ligand>
</feature>
<organism evidence="3 4">
    <name type="scientific">Candidatus Magasanikbacteria bacterium CG11_big_fil_rev_8_21_14_0_20_43_7</name>
    <dbReference type="NCBI Taxonomy" id="1974654"/>
    <lineage>
        <taxon>Bacteria</taxon>
        <taxon>Candidatus Magasanikiibacteriota</taxon>
    </lineage>
</organism>
<evidence type="ECO:0000256" key="1">
    <source>
        <dbReference type="ARBA" id="ARBA00022679"/>
    </source>
</evidence>
<dbReference type="CDD" id="cd00475">
    <property type="entry name" value="Cis_IPPS"/>
    <property type="match status" value="1"/>
</dbReference>
<evidence type="ECO:0000313" key="3">
    <source>
        <dbReference type="EMBL" id="PIR03065.1"/>
    </source>
</evidence>
<dbReference type="Pfam" id="PF01255">
    <property type="entry name" value="Prenyltransf"/>
    <property type="match status" value="1"/>
</dbReference>
<proteinExistence type="inferred from homology"/>
<dbReference type="HAMAP" id="MF_01139">
    <property type="entry name" value="ISPT"/>
    <property type="match status" value="1"/>
</dbReference>
<dbReference type="InterPro" id="IPR018520">
    <property type="entry name" value="UPP_synth-like_CS"/>
</dbReference>
<feature type="binding site" evidence="2">
    <location>
        <position position="194"/>
    </location>
    <ligand>
        <name>Mg(2+)</name>
        <dbReference type="ChEBI" id="CHEBI:18420"/>
    </ligand>
</feature>
<dbReference type="SUPFAM" id="SSF64005">
    <property type="entry name" value="Undecaprenyl diphosphate synthase"/>
    <property type="match status" value="1"/>
</dbReference>
<evidence type="ECO:0000256" key="2">
    <source>
        <dbReference type="HAMAP-Rule" id="MF_01139"/>
    </source>
</evidence>
<sequence length="226" mass="25764">MNTQNTMNHIAFIMDGNRRWATQRGLPKMGGHTEGGKNLKRITRAVKRKSISHMTVYALSTENLKRSASELKHLFSLFKRLVEYLDDFQKEGTRFRVIGDMSRLPKDVLETLDTVAAQTKHNTEFTLTIAVAYGGRDEIVRAVNKAIQAQAPVTEESFGRYLDTGDQPPVDLIVRTGGHHRLSNFLLWSGAYAELYVTDTYWPAFDEAELEKALVWFDEQQRNNGK</sequence>
<reference evidence="3 4" key="1">
    <citation type="submission" date="2017-09" db="EMBL/GenBank/DDBJ databases">
        <title>Depth-based differentiation of microbial function through sediment-hosted aquifers and enrichment of novel symbionts in the deep terrestrial subsurface.</title>
        <authorList>
            <person name="Probst A.J."/>
            <person name="Ladd B."/>
            <person name="Jarett J.K."/>
            <person name="Geller-Mcgrath D.E."/>
            <person name="Sieber C.M."/>
            <person name="Emerson J.B."/>
            <person name="Anantharaman K."/>
            <person name="Thomas B.C."/>
            <person name="Malmstrom R."/>
            <person name="Stieglmeier M."/>
            <person name="Klingl A."/>
            <person name="Woyke T."/>
            <person name="Ryan C.M."/>
            <person name="Banfield J.F."/>
        </authorList>
    </citation>
    <scope>NUCLEOTIDE SEQUENCE [LARGE SCALE GENOMIC DNA]</scope>
    <source>
        <strain evidence="3">CG11_big_fil_rev_8_21_14_0_20_43_7</strain>
    </source>
</reference>
<dbReference type="Proteomes" id="UP000229782">
    <property type="component" value="Unassembled WGS sequence"/>
</dbReference>
<accession>A0A2H0N4L7</accession>
<dbReference type="NCBIfam" id="TIGR00055">
    <property type="entry name" value="uppS"/>
    <property type="match status" value="1"/>
</dbReference>
<comment type="cofactor">
    <cofactor evidence="2">
        <name>Mg(2+)</name>
        <dbReference type="ChEBI" id="CHEBI:18420"/>
    </cofactor>
    <text evidence="2">Binds 2 magnesium ions per subunit.</text>
</comment>
<feature type="binding site" evidence="2">
    <location>
        <position position="32"/>
    </location>
    <ligand>
        <name>substrate</name>
    </ligand>
</feature>
<dbReference type="AlphaFoldDB" id="A0A2H0N4L7"/>
<feature type="binding site" evidence="2">
    <location>
        <begin position="60"/>
        <end position="62"/>
    </location>
    <ligand>
        <name>substrate</name>
    </ligand>
</feature>
<dbReference type="EC" id="2.5.1.-" evidence="2"/>
<dbReference type="GO" id="GO:0045547">
    <property type="term" value="F:ditrans,polycis-polyprenyl diphosphate synthase [(2E,6E)-farnesyl diphosphate specific] activity"/>
    <property type="evidence" value="ECO:0007669"/>
    <property type="project" value="TreeGrafter"/>
</dbReference>
<gene>
    <name evidence="3" type="primary">uppS</name>
    <name evidence="3" type="ORF">COV60_02315</name>
</gene>
<dbReference type="GO" id="GO:0000287">
    <property type="term" value="F:magnesium ion binding"/>
    <property type="evidence" value="ECO:0007669"/>
    <property type="project" value="UniProtKB-UniRule"/>
</dbReference>
<name>A0A2H0N4L7_9BACT</name>
<feature type="binding site" evidence="2">
    <location>
        <begin position="16"/>
        <end position="19"/>
    </location>
    <ligand>
        <name>substrate</name>
    </ligand>
</feature>
<comment type="function">
    <text evidence="2">Catalyzes the condensation of isopentenyl diphosphate (IPP) with allylic pyrophosphates generating different type of terpenoids.</text>
</comment>
<protein>
    <recommendedName>
        <fullName evidence="2">Isoprenyl transferase</fullName>
        <ecNumber evidence="2">2.5.1.-</ecNumber>
    </recommendedName>
</protein>
<dbReference type="EMBL" id="PCWM01000055">
    <property type="protein sequence ID" value="PIR03065.1"/>
    <property type="molecule type" value="Genomic_DNA"/>
</dbReference>
<comment type="caution">
    <text evidence="2">Lacks conserved residue(s) required for the propagation of feature annotation.</text>
</comment>
<keyword evidence="2" id="KW-0460">Magnesium</keyword>
<feature type="binding site" evidence="2">
    <location>
        <position position="175"/>
    </location>
    <ligand>
        <name>substrate</name>
    </ligand>
</feature>
<feature type="binding site" evidence="2">
    <location>
        <position position="15"/>
    </location>
    <ligand>
        <name>Mg(2+)</name>
        <dbReference type="ChEBI" id="CHEBI:18420"/>
    </ligand>
</feature>
<dbReference type="InterPro" id="IPR036424">
    <property type="entry name" value="UPP_synth-like_sf"/>
</dbReference>
<evidence type="ECO:0000313" key="4">
    <source>
        <dbReference type="Proteomes" id="UP000229782"/>
    </source>
</evidence>